<feature type="transmembrane region" description="Helical" evidence="8">
    <location>
        <begin position="909"/>
        <end position="929"/>
    </location>
</feature>
<dbReference type="Gene3D" id="3.30.70.1440">
    <property type="entry name" value="Multidrug efflux transporter AcrB pore domain"/>
    <property type="match status" value="1"/>
</dbReference>
<keyword evidence="6 8" id="KW-1133">Transmembrane helix</keyword>
<keyword evidence="10" id="KW-1185">Reference proteome</keyword>
<protein>
    <submittedName>
        <fullName evidence="9">CzcA family heavy metal efflux pump</fullName>
    </submittedName>
</protein>
<evidence type="ECO:0000256" key="7">
    <source>
        <dbReference type="ARBA" id="ARBA00023136"/>
    </source>
</evidence>
<dbReference type="GO" id="GO:0008324">
    <property type="term" value="F:monoatomic cation transmembrane transporter activity"/>
    <property type="evidence" value="ECO:0007669"/>
    <property type="project" value="InterPro"/>
</dbReference>
<evidence type="ECO:0000313" key="10">
    <source>
        <dbReference type="Proteomes" id="UP000025171"/>
    </source>
</evidence>
<name>A0A059FBI1_9PROT</name>
<dbReference type="eggNOG" id="COG3696">
    <property type="taxonomic scope" value="Bacteria"/>
</dbReference>
<gene>
    <name evidence="9" type="ORF">HJO_16335</name>
</gene>
<dbReference type="EMBL" id="ARYK01000011">
    <property type="protein sequence ID" value="KCZ87969.1"/>
    <property type="molecule type" value="Genomic_DNA"/>
</dbReference>
<dbReference type="PATRIC" id="fig|1280950.3.peg.3276"/>
<evidence type="ECO:0000256" key="2">
    <source>
        <dbReference type="ARBA" id="ARBA00010942"/>
    </source>
</evidence>
<keyword evidence="3" id="KW-0813">Transport</keyword>
<accession>A0A059FBI1</accession>
<sequence length="1074" mass="116661">MPDNHIHDLGGRDPAKSAIAKLISWSVSNQLIVLVLCAGLAFAGWMAVERTPLDAVPDLTDTQVIIRTDFPGQSPQIVEDLVTYPLSTNLLGLPKTKDVRGSSMFGTSFVYVIFEDGVDLYWARSRVLEALSRLGTTLPDGVVPQLGPDATGVGWVYQYALVDKTGNTDLAELRSLQDWFLKLELSGVAGVSEVASVGGFVREYQVLVDPNLLRSYDISLRRVSEAVKTASSEVGGRVLEQGESEFVIRSSGYVDEQPDLEQVVLYASDGTPVLLSAVARIVEGPALRRGIVELNGEGETVAGIVIMRDGENALTVIDRVKAKLAELQRGLPEGVEIVTVYDRAPLIEGAVEYLKKKLLEEGVAVAFVILIFLLHVRSSLVAIITLPLGVLGAFLIMSLQGVTANIMSLGGIAIAIGAMVDASIVLVENGSRKLADLGDKATTSDRRATLLASAQEVGPGIFFSLLIITVSFLPVFALTGESYRLFSPLAFTKTYAMAFAAILSVTLVPVLMHYLMRGKFRPETANPLNRFFIWIYKPLLHAALRFKWVTLAIALLLTASVIIPAQRLGTEFMPALYEGELLYMPTTLPGVSSTKMREILGQTNRLLMTVPEVERVFGKAGRADTATDPAPLTMIETWIKLKPKSEWRPDITVDDITAELDARLQMPGLVNSWGYPIKIRMDMVSTGVRTPIGIKVTGDDLVEIERIARDIEAVVSEVPGTRSAFADRVLGGKYLDITPDRAELARRNIDMGVFQTVVQTALGGMRLAQSVEGRERYNIILRYDRPFRESPGDLESILVPTPTGAHIPLGDLATIAFNEGPPMIRSENARLTGWVFVDIAGRDMGGFVSEARQAVTDAITLPPGYAVEFAGQYKQMEEAAARLQIAIPAAVMLIFLLLMLHFGRLDRTAIIMLSLPFGMVGGLWAVWLAGYNLSVAVAVGFIALGGIAVETAVIMLLYIDGQVREEQPTNRTELFGAISRGAAMRVRPKLMTVLTILVGLSPVFLTDGLGADVMRRIALPMLGGMVSTLLLTLIVIPAIYYIWVGRSFSVCGVLQPDDTRKTLPTSDPLGEPKQ</sequence>
<feature type="transmembrane region" description="Helical" evidence="8">
    <location>
        <begin position="1017"/>
        <end position="1043"/>
    </location>
</feature>
<feature type="transmembrane region" description="Helical" evidence="8">
    <location>
        <begin position="402"/>
        <end position="427"/>
    </location>
</feature>
<evidence type="ECO:0000256" key="6">
    <source>
        <dbReference type="ARBA" id="ARBA00022989"/>
    </source>
</evidence>
<feature type="transmembrane region" description="Helical" evidence="8">
    <location>
        <begin position="935"/>
        <end position="959"/>
    </location>
</feature>
<proteinExistence type="inferred from homology"/>
<dbReference type="RefSeq" id="WP_051618735.1">
    <property type="nucleotide sequence ID" value="NZ_ARYK01000011.1"/>
</dbReference>
<evidence type="ECO:0000256" key="4">
    <source>
        <dbReference type="ARBA" id="ARBA00022475"/>
    </source>
</evidence>
<dbReference type="Gene3D" id="3.30.70.1430">
    <property type="entry name" value="Multidrug efflux transporter AcrB pore domain"/>
    <property type="match status" value="2"/>
</dbReference>
<dbReference type="SUPFAM" id="SSF82714">
    <property type="entry name" value="Multidrug efflux transporter AcrB TolC docking domain, DN and DC subdomains"/>
    <property type="match status" value="2"/>
</dbReference>
<keyword evidence="4" id="KW-1003">Cell membrane</keyword>
<comment type="caution">
    <text evidence="9">The sequence shown here is derived from an EMBL/GenBank/DDBJ whole genome shotgun (WGS) entry which is preliminary data.</text>
</comment>
<dbReference type="PANTHER" id="PTHR32063">
    <property type="match status" value="1"/>
</dbReference>
<dbReference type="PRINTS" id="PR00702">
    <property type="entry name" value="ACRIFLAVINRP"/>
</dbReference>
<dbReference type="InterPro" id="IPR027463">
    <property type="entry name" value="AcrB_DN_DC_subdom"/>
</dbReference>
<dbReference type="SUPFAM" id="SSF82693">
    <property type="entry name" value="Multidrug efflux transporter AcrB pore domain, PN1, PN2, PC1 and PC2 subdomains"/>
    <property type="match status" value="2"/>
</dbReference>
<comment type="subcellular location">
    <subcellularLocation>
        <location evidence="1">Cell membrane</location>
        <topology evidence="1">Multi-pass membrane protein</topology>
    </subcellularLocation>
</comment>
<dbReference type="AlphaFoldDB" id="A0A059FBI1"/>
<dbReference type="PANTHER" id="PTHR32063:SF19">
    <property type="entry name" value="CATION EFFLUX SYSTEM PROTEIN CUSA"/>
    <property type="match status" value="1"/>
</dbReference>
<dbReference type="Gene3D" id="3.30.70.1320">
    <property type="entry name" value="Multidrug efflux transporter AcrB pore domain like"/>
    <property type="match status" value="1"/>
</dbReference>
<feature type="transmembrane region" description="Helical" evidence="8">
    <location>
        <begin position="363"/>
        <end position="396"/>
    </location>
</feature>
<dbReference type="GO" id="GO:0005886">
    <property type="term" value="C:plasma membrane"/>
    <property type="evidence" value="ECO:0007669"/>
    <property type="project" value="UniProtKB-SubCell"/>
</dbReference>
<evidence type="ECO:0000256" key="5">
    <source>
        <dbReference type="ARBA" id="ARBA00022692"/>
    </source>
</evidence>
<organism evidence="9 10">
    <name type="scientific">Hyphomonas johnsonii MHS-2</name>
    <dbReference type="NCBI Taxonomy" id="1280950"/>
    <lineage>
        <taxon>Bacteria</taxon>
        <taxon>Pseudomonadati</taxon>
        <taxon>Pseudomonadota</taxon>
        <taxon>Alphaproteobacteria</taxon>
        <taxon>Hyphomonadales</taxon>
        <taxon>Hyphomonadaceae</taxon>
        <taxon>Hyphomonas</taxon>
    </lineage>
</organism>
<dbReference type="Gene3D" id="3.30.2090.10">
    <property type="entry name" value="Multidrug efflux transporter AcrB TolC docking domain, DN and DC subdomains"/>
    <property type="match status" value="2"/>
</dbReference>
<dbReference type="GO" id="GO:0042910">
    <property type="term" value="F:xenobiotic transmembrane transporter activity"/>
    <property type="evidence" value="ECO:0007669"/>
    <property type="project" value="TreeGrafter"/>
</dbReference>
<keyword evidence="7 8" id="KW-0472">Membrane</keyword>
<dbReference type="InterPro" id="IPR004763">
    <property type="entry name" value="CusA-like"/>
</dbReference>
<dbReference type="Pfam" id="PF00873">
    <property type="entry name" value="ACR_tran"/>
    <property type="match status" value="1"/>
</dbReference>
<dbReference type="Proteomes" id="UP000025171">
    <property type="component" value="Unassembled WGS sequence"/>
</dbReference>
<dbReference type="NCBIfam" id="TIGR00914">
    <property type="entry name" value="2A0601"/>
    <property type="match status" value="1"/>
</dbReference>
<feature type="transmembrane region" description="Helical" evidence="8">
    <location>
        <begin position="31"/>
        <end position="48"/>
    </location>
</feature>
<dbReference type="STRING" id="1280950.HJO_16335"/>
<evidence type="ECO:0000256" key="3">
    <source>
        <dbReference type="ARBA" id="ARBA00022448"/>
    </source>
</evidence>
<feature type="transmembrane region" description="Helical" evidence="8">
    <location>
        <begin position="448"/>
        <end position="475"/>
    </location>
</feature>
<evidence type="ECO:0000313" key="9">
    <source>
        <dbReference type="EMBL" id="KCZ87969.1"/>
    </source>
</evidence>
<keyword evidence="5 8" id="KW-0812">Transmembrane</keyword>
<reference evidence="9 10" key="1">
    <citation type="journal article" date="2014" name="Antonie Van Leeuwenhoek">
        <title>Hyphomonas beringensis sp. nov. and Hyphomonas chukchiensis sp. nov., isolated from surface seawater of the Bering Sea and Chukchi Sea.</title>
        <authorList>
            <person name="Li C."/>
            <person name="Lai Q."/>
            <person name="Li G."/>
            <person name="Dong C."/>
            <person name="Wang J."/>
            <person name="Liao Y."/>
            <person name="Shao Z."/>
        </authorList>
    </citation>
    <scope>NUCLEOTIDE SEQUENCE [LARGE SCALE GENOMIC DNA]</scope>
    <source>
        <strain evidence="9 10">MHS-2</strain>
    </source>
</reference>
<dbReference type="OrthoDB" id="9798415at2"/>
<feature type="transmembrane region" description="Helical" evidence="8">
    <location>
        <begin position="883"/>
        <end position="902"/>
    </location>
</feature>
<evidence type="ECO:0000256" key="8">
    <source>
        <dbReference type="SAM" id="Phobius"/>
    </source>
</evidence>
<comment type="similarity">
    <text evidence="2">Belongs to the resistance-nodulation-cell division (RND) (TC 2.A.6) family.</text>
</comment>
<dbReference type="Gene3D" id="1.20.1640.10">
    <property type="entry name" value="Multidrug efflux transporter AcrB transmembrane domain"/>
    <property type="match status" value="2"/>
</dbReference>
<evidence type="ECO:0000256" key="1">
    <source>
        <dbReference type="ARBA" id="ARBA00004651"/>
    </source>
</evidence>
<dbReference type="InterPro" id="IPR001036">
    <property type="entry name" value="Acrflvin-R"/>
</dbReference>
<feature type="transmembrane region" description="Helical" evidence="8">
    <location>
        <begin position="990"/>
        <end position="1011"/>
    </location>
</feature>
<feature type="transmembrane region" description="Helical" evidence="8">
    <location>
        <begin position="495"/>
        <end position="515"/>
    </location>
</feature>
<feature type="transmembrane region" description="Helical" evidence="8">
    <location>
        <begin position="546"/>
        <end position="565"/>
    </location>
</feature>
<dbReference type="SUPFAM" id="SSF82866">
    <property type="entry name" value="Multidrug efflux transporter AcrB transmembrane domain"/>
    <property type="match status" value="2"/>
</dbReference>